<evidence type="ECO:0000313" key="1">
    <source>
        <dbReference type="EMBL" id="MBD1262879.1"/>
    </source>
</evidence>
<gene>
    <name evidence="1" type="ORF">HZY62_19945</name>
    <name evidence="2" type="ORF">LX92_04140</name>
</gene>
<comment type="caution">
    <text evidence="2">The sequence shown here is derived from an EMBL/GenBank/DDBJ whole genome shotgun (WGS) entry which is preliminary data.</text>
</comment>
<reference evidence="2 3" key="1">
    <citation type="submission" date="2018-05" db="EMBL/GenBank/DDBJ databases">
        <title>Genomic Encyclopedia of Archaeal and Bacterial Type Strains, Phase II (KMG-II): from individual species to whole genera.</title>
        <authorList>
            <person name="Goeker M."/>
        </authorList>
    </citation>
    <scope>NUCLEOTIDE SEQUENCE [LARGE SCALE GENOMIC DNA]</scope>
    <source>
        <strain evidence="2 3">DSM 23514</strain>
    </source>
</reference>
<evidence type="ECO:0000313" key="3">
    <source>
        <dbReference type="Proteomes" id="UP000245667"/>
    </source>
</evidence>
<evidence type="ECO:0000313" key="4">
    <source>
        <dbReference type="Proteomes" id="UP000651837"/>
    </source>
</evidence>
<sequence>MEIYIDGEIRWKKIVIPAMYIHGCNEEGTKVNSSASTGTKSWVHNKIRFHGK</sequence>
<keyword evidence="4" id="KW-1185">Reference proteome</keyword>
<evidence type="ECO:0000313" key="2">
    <source>
        <dbReference type="EMBL" id="PWK20197.1"/>
    </source>
</evidence>
<proteinExistence type="predicted"/>
<accession>A0A316DPN4</accession>
<protein>
    <submittedName>
        <fullName evidence="2">Uncharacterized protein</fullName>
    </submittedName>
</protein>
<reference evidence="1 4" key="2">
    <citation type="submission" date="2020-07" db="EMBL/GenBank/DDBJ databases">
        <title>The draft genome sequence of Maribacter polysiphoniae KCTC 22021.</title>
        <authorList>
            <person name="Mu L."/>
        </authorList>
    </citation>
    <scope>NUCLEOTIDE SEQUENCE [LARGE SCALE GENOMIC DNA]</scope>
    <source>
        <strain evidence="1 4">KCTC 22021</strain>
    </source>
</reference>
<dbReference type="Proteomes" id="UP000245667">
    <property type="component" value="Unassembled WGS sequence"/>
</dbReference>
<organism evidence="2 3">
    <name type="scientific">Maribacter polysiphoniae</name>
    <dbReference type="NCBI Taxonomy" id="429344"/>
    <lineage>
        <taxon>Bacteria</taxon>
        <taxon>Pseudomonadati</taxon>
        <taxon>Bacteroidota</taxon>
        <taxon>Flavobacteriia</taxon>
        <taxon>Flavobacteriales</taxon>
        <taxon>Flavobacteriaceae</taxon>
        <taxon>Maribacter</taxon>
    </lineage>
</organism>
<name>A0A316DPN4_9FLAO</name>
<dbReference type="Proteomes" id="UP000651837">
    <property type="component" value="Unassembled WGS sequence"/>
</dbReference>
<dbReference type="RefSeq" id="WP_170117909.1">
    <property type="nucleotide sequence ID" value="NZ_CAJQNU010000046.1"/>
</dbReference>
<dbReference type="EMBL" id="JACWLN010000014">
    <property type="protein sequence ID" value="MBD1262879.1"/>
    <property type="molecule type" value="Genomic_DNA"/>
</dbReference>
<dbReference type="EMBL" id="QGGQ01000014">
    <property type="protein sequence ID" value="PWK20197.1"/>
    <property type="molecule type" value="Genomic_DNA"/>
</dbReference>
<dbReference type="AlphaFoldDB" id="A0A316DPN4"/>